<dbReference type="EMBL" id="GBRH01248384">
    <property type="protein sequence ID" value="JAD49511.1"/>
    <property type="molecule type" value="Transcribed_RNA"/>
</dbReference>
<accession>A0A0A9AEF7</accession>
<keyword evidence="1" id="KW-0812">Transmembrane</keyword>
<dbReference type="AlphaFoldDB" id="A0A0A9AEF7"/>
<proteinExistence type="predicted"/>
<sequence>MDYVTLMQEKISMTLPTLIIGSIIMLLFLSCNNIFRHVYICIHY</sequence>
<reference evidence="2" key="1">
    <citation type="submission" date="2014-09" db="EMBL/GenBank/DDBJ databases">
        <authorList>
            <person name="Magalhaes I.L.F."/>
            <person name="Oliveira U."/>
            <person name="Santos F.R."/>
            <person name="Vidigal T.H.D.A."/>
            <person name="Brescovit A.D."/>
            <person name="Santos A.J."/>
        </authorList>
    </citation>
    <scope>NUCLEOTIDE SEQUENCE</scope>
    <source>
        <tissue evidence="2">Shoot tissue taken approximately 20 cm above the soil surface</tissue>
    </source>
</reference>
<protein>
    <submittedName>
        <fullName evidence="2">Uncharacterized protein</fullName>
    </submittedName>
</protein>
<organism evidence="2">
    <name type="scientific">Arundo donax</name>
    <name type="common">Giant reed</name>
    <name type="synonym">Donax arundinaceus</name>
    <dbReference type="NCBI Taxonomy" id="35708"/>
    <lineage>
        <taxon>Eukaryota</taxon>
        <taxon>Viridiplantae</taxon>
        <taxon>Streptophyta</taxon>
        <taxon>Embryophyta</taxon>
        <taxon>Tracheophyta</taxon>
        <taxon>Spermatophyta</taxon>
        <taxon>Magnoliopsida</taxon>
        <taxon>Liliopsida</taxon>
        <taxon>Poales</taxon>
        <taxon>Poaceae</taxon>
        <taxon>PACMAD clade</taxon>
        <taxon>Arundinoideae</taxon>
        <taxon>Arundineae</taxon>
        <taxon>Arundo</taxon>
    </lineage>
</organism>
<keyword evidence="1" id="KW-1133">Transmembrane helix</keyword>
<reference evidence="2" key="2">
    <citation type="journal article" date="2015" name="Data Brief">
        <title>Shoot transcriptome of the giant reed, Arundo donax.</title>
        <authorList>
            <person name="Barrero R.A."/>
            <person name="Guerrero F.D."/>
            <person name="Moolhuijzen P."/>
            <person name="Goolsby J.A."/>
            <person name="Tidwell J."/>
            <person name="Bellgard S.E."/>
            <person name="Bellgard M.I."/>
        </authorList>
    </citation>
    <scope>NUCLEOTIDE SEQUENCE</scope>
    <source>
        <tissue evidence="2">Shoot tissue taken approximately 20 cm above the soil surface</tissue>
    </source>
</reference>
<name>A0A0A9AEF7_ARUDO</name>
<feature type="transmembrane region" description="Helical" evidence="1">
    <location>
        <begin position="15"/>
        <end position="35"/>
    </location>
</feature>
<evidence type="ECO:0000256" key="1">
    <source>
        <dbReference type="SAM" id="Phobius"/>
    </source>
</evidence>
<evidence type="ECO:0000313" key="2">
    <source>
        <dbReference type="EMBL" id="JAD49511.1"/>
    </source>
</evidence>
<keyword evidence="1" id="KW-0472">Membrane</keyword>